<gene>
    <name evidence="2" type="ORF">AKAME5_002528300</name>
</gene>
<feature type="compositionally biased region" description="Basic and acidic residues" evidence="1">
    <location>
        <begin position="262"/>
        <end position="278"/>
    </location>
</feature>
<evidence type="ECO:0000313" key="2">
    <source>
        <dbReference type="EMBL" id="GLD73957.1"/>
    </source>
</evidence>
<keyword evidence="3" id="KW-1185">Reference proteome</keyword>
<evidence type="ECO:0000256" key="1">
    <source>
        <dbReference type="SAM" id="MobiDB-lite"/>
    </source>
</evidence>
<comment type="caution">
    <text evidence="2">The sequence shown here is derived from an EMBL/GenBank/DDBJ whole genome shotgun (WGS) entry which is preliminary data.</text>
</comment>
<accession>A0AAD3NL70</accession>
<dbReference type="AlphaFoldDB" id="A0AAD3NL70"/>
<proteinExistence type="predicted"/>
<feature type="region of interest" description="Disordered" evidence="1">
    <location>
        <begin position="252"/>
        <end position="278"/>
    </location>
</feature>
<dbReference type="Proteomes" id="UP001279410">
    <property type="component" value="Unassembled WGS sequence"/>
</dbReference>
<name>A0AAD3NL70_LATJO</name>
<sequence length="278" mass="30803">MSRIAGFLRRTFGIVREHVGTDHLGNKYYVIPQQKTWTGPGSASHCMGAVSCCRMKLGILRMGSCVWQWACSWPAFPPFVGKRGTLTCVDSNAYFHGKKSPVERTRVDGCLFCHKSSQGVMKEGLSYREDTNWAEHWKETSRLNPGQWAAALDDFLFQPAGLKTHALPRAIEDGSWSFCCLLRGRQFIPERVLMEFGGVFRVQGSLTHPSCISQRRIGDNPAVDWLDLAATAASPSLPVLLPPLQVSQAPQMESSDNYASHFSEDGSNGRDIRLPAGL</sequence>
<dbReference type="EMBL" id="BRZM01001912">
    <property type="protein sequence ID" value="GLD73957.1"/>
    <property type="molecule type" value="Genomic_DNA"/>
</dbReference>
<reference evidence="2" key="1">
    <citation type="submission" date="2022-08" db="EMBL/GenBank/DDBJ databases">
        <title>Genome sequencing of akame (Lates japonicus).</title>
        <authorList>
            <person name="Hashiguchi Y."/>
            <person name="Takahashi H."/>
        </authorList>
    </citation>
    <scope>NUCLEOTIDE SEQUENCE</scope>
    <source>
        <strain evidence="2">Kochi</strain>
    </source>
</reference>
<organism evidence="2 3">
    <name type="scientific">Lates japonicus</name>
    <name type="common">Japanese lates</name>
    <dbReference type="NCBI Taxonomy" id="270547"/>
    <lineage>
        <taxon>Eukaryota</taxon>
        <taxon>Metazoa</taxon>
        <taxon>Chordata</taxon>
        <taxon>Craniata</taxon>
        <taxon>Vertebrata</taxon>
        <taxon>Euteleostomi</taxon>
        <taxon>Actinopterygii</taxon>
        <taxon>Neopterygii</taxon>
        <taxon>Teleostei</taxon>
        <taxon>Neoteleostei</taxon>
        <taxon>Acanthomorphata</taxon>
        <taxon>Carangaria</taxon>
        <taxon>Carangaria incertae sedis</taxon>
        <taxon>Centropomidae</taxon>
        <taxon>Lates</taxon>
    </lineage>
</organism>
<protein>
    <submittedName>
        <fullName evidence="2">Mimitin, mitochondrial isoform X2</fullName>
    </submittedName>
</protein>
<evidence type="ECO:0000313" key="3">
    <source>
        <dbReference type="Proteomes" id="UP001279410"/>
    </source>
</evidence>